<feature type="signal peptide" evidence="1">
    <location>
        <begin position="1"/>
        <end position="24"/>
    </location>
</feature>
<reference evidence="3" key="1">
    <citation type="submission" date="2023-07" db="EMBL/GenBank/DDBJ databases">
        <title>Draft genome sequence of Agarivorans aestuarii strain ZMCS4, a CAZymes producing bacteria isolated from the marine brown algae Clodostephus spongiosus.</title>
        <authorList>
            <person name="Lorente B."/>
            <person name="Cabral C."/>
            <person name="Frias J."/>
            <person name="Faria J."/>
            <person name="Toubarro D."/>
        </authorList>
    </citation>
    <scope>NUCLEOTIDE SEQUENCE [LARGE SCALE GENOMIC DNA]</scope>
    <source>
        <strain evidence="3">ZMCS4</strain>
    </source>
</reference>
<evidence type="ECO:0000313" key="3">
    <source>
        <dbReference type="Proteomes" id="UP001310248"/>
    </source>
</evidence>
<evidence type="ECO:0000256" key="1">
    <source>
        <dbReference type="SAM" id="SignalP"/>
    </source>
</evidence>
<feature type="chain" id="PRO_5047377373" description="DUF1471 domain-containing protein" evidence="1">
    <location>
        <begin position="25"/>
        <end position="98"/>
    </location>
</feature>
<dbReference type="RefSeq" id="WP_329775293.1">
    <property type="nucleotide sequence ID" value="NZ_JAYDYW010000006.1"/>
</dbReference>
<dbReference type="Proteomes" id="UP001310248">
    <property type="component" value="Unassembled WGS sequence"/>
</dbReference>
<evidence type="ECO:0008006" key="4">
    <source>
        <dbReference type="Google" id="ProtNLM"/>
    </source>
</evidence>
<accession>A0ABU7G550</accession>
<keyword evidence="3" id="KW-1185">Reference proteome</keyword>
<sequence length="98" mass="10893">MKINKLLSGLVLSASLFSTASVLAEGSSLQKITYGEAQEMNLSKISQKTFLSNLDLDLAEKDAVEWASTQNASHYSVYTVERSPKRDRYRVSIVVYSN</sequence>
<proteinExistence type="predicted"/>
<organism evidence="2 3">
    <name type="scientific">Agarivorans aestuarii</name>
    <dbReference type="NCBI Taxonomy" id="1563703"/>
    <lineage>
        <taxon>Bacteria</taxon>
        <taxon>Pseudomonadati</taxon>
        <taxon>Pseudomonadota</taxon>
        <taxon>Gammaproteobacteria</taxon>
        <taxon>Alteromonadales</taxon>
        <taxon>Alteromonadaceae</taxon>
        <taxon>Agarivorans</taxon>
    </lineage>
</organism>
<gene>
    <name evidence="2" type="ORF">SNR37_003551</name>
</gene>
<evidence type="ECO:0000313" key="2">
    <source>
        <dbReference type="EMBL" id="MEE1674119.1"/>
    </source>
</evidence>
<comment type="caution">
    <text evidence="2">The sequence shown here is derived from an EMBL/GenBank/DDBJ whole genome shotgun (WGS) entry which is preliminary data.</text>
</comment>
<keyword evidence="1" id="KW-0732">Signal</keyword>
<protein>
    <recommendedName>
        <fullName evidence="4">DUF1471 domain-containing protein</fullName>
    </recommendedName>
</protein>
<dbReference type="EMBL" id="JAYDYW010000006">
    <property type="protein sequence ID" value="MEE1674119.1"/>
    <property type="molecule type" value="Genomic_DNA"/>
</dbReference>
<name>A0ABU7G550_9ALTE</name>